<dbReference type="Pfam" id="PF21981">
    <property type="entry name" value="RecX_HTH3"/>
    <property type="match status" value="1"/>
</dbReference>
<evidence type="ECO:0000313" key="8">
    <source>
        <dbReference type="EMBL" id="OGM21433.1"/>
    </source>
</evidence>
<dbReference type="Pfam" id="PF02631">
    <property type="entry name" value="RecX_HTH2"/>
    <property type="match status" value="1"/>
</dbReference>
<dbReference type="PANTHER" id="PTHR33602">
    <property type="entry name" value="REGULATORY PROTEIN RECX FAMILY PROTEIN"/>
    <property type="match status" value="1"/>
</dbReference>
<accession>A0A1F7Y294</accession>
<reference evidence="8 9" key="1">
    <citation type="journal article" date="2016" name="Nat. Commun.">
        <title>Thousands of microbial genomes shed light on interconnected biogeochemical processes in an aquifer system.</title>
        <authorList>
            <person name="Anantharaman K."/>
            <person name="Brown C.T."/>
            <person name="Hug L.A."/>
            <person name="Sharon I."/>
            <person name="Castelle C.J."/>
            <person name="Probst A.J."/>
            <person name="Thomas B.C."/>
            <person name="Singh A."/>
            <person name="Wilkins M.J."/>
            <person name="Karaoz U."/>
            <person name="Brodie E.L."/>
            <person name="Williams K.H."/>
            <person name="Hubbard S.S."/>
            <person name="Banfield J.F."/>
        </authorList>
    </citation>
    <scope>NUCLEOTIDE SEQUENCE [LARGE SCALE GENOMIC DNA]</scope>
</reference>
<dbReference type="InterPro" id="IPR053924">
    <property type="entry name" value="RecX_HTH_2nd"/>
</dbReference>
<feature type="domain" description="RecX third three-helical" evidence="7">
    <location>
        <begin position="159"/>
        <end position="200"/>
    </location>
</feature>
<evidence type="ECO:0000256" key="2">
    <source>
        <dbReference type="ARBA" id="ARBA00009695"/>
    </source>
</evidence>
<evidence type="ECO:0000313" key="9">
    <source>
        <dbReference type="Proteomes" id="UP000178419"/>
    </source>
</evidence>
<comment type="function">
    <text evidence="5">Modulates RecA activity.</text>
</comment>
<dbReference type="AlphaFoldDB" id="A0A1F7Y294"/>
<dbReference type="Gene3D" id="1.10.10.10">
    <property type="entry name" value="Winged helix-like DNA-binding domain superfamily/Winged helix DNA-binding domain"/>
    <property type="match status" value="3"/>
</dbReference>
<comment type="subcellular location">
    <subcellularLocation>
        <location evidence="1 5">Cytoplasm</location>
    </subcellularLocation>
</comment>
<dbReference type="InterPro" id="IPR003783">
    <property type="entry name" value="Regulatory_RecX"/>
</dbReference>
<feature type="domain" description="RecX second three-helical" evidence="6">
    <location>
        <begin position="107"/>
        <end position="148"/>
    </location>
</feature>
<protein>
    <recommendedName>
        <fullName evidence="3 5">Regulatory protein RecX</fullName>
    </recommendedName>
</protein>
<proteinExistence type="inferred from homology"/>
<dbReference type="PANTHER" id="PTHR33602:SF1">
    <property type="entry name" value="REGULATORY PROTEIN RECX FAMILY PROTEIN"/>
    <property type="match status" value="1"/>
</dbReference>
<evidence type="ECO:0000259" key="7">
    <source>
        <dbReference type="Pfam" id="PF21981"/>
    </source>
</evidence>
<evidence type="ECO:0000256" key="5">
    <source>
        <dbReference type="HAMAP-Rule" id="MF_01114"/>
    </source>
</evidence>
<dbReference type="Proteomes" id="UP000178419">
    <property type="component" value="Unassembled WGS sequence"/>
</dbReference>
<gene>
    <name evidence="5" type="primary">recX</name>
    <name evidence="8" type="ORF">A2714_02735</name>
</gene>
<dbReference type="InterPro" id="IPR036388">
    <property type="entry name" value="WH-like_DNA-bd_sf"/>
</dbReference>
<comment type="caution">
    <text evidence="8">The sequence shown here is derived from an EMBL/GenBank/DDBJ whole genome shotgun (WGS) entry which is preliminary data.</text>
</comment>
<dbReference type="HAMAP" id="MF_01114">
    <property type="entry name" value="RecX"/>
    <property type="match status" value="1"/>
</dbReference>
<sequence length="209" mass="25037">MPQITAIKPQKNQKRVNIYLDDKFGFGLDLENFLKLGLKVEQELSDAEVAEIIKKAEFQKTYDKILRFASLRPRSEKEYKNWLRKHKIHSSLHQEVFNRLKRLDFLNDKRFAVWWVDQRKTFKPKGVRALNFELRQKGIDRKVIDEVLSESGVDEEVEVRKLISKYKYKWEKISGLEKRKKVSEFLLRRGFGWEIIRKVLVDLRDNIDG</sequence>
<organism evidence="8 9">
    <name type="scientific">Candidatus Woesebacteria bacterium RIFCSPHIGHO2_01_FULL_38_9</name>
    <dbReference type="NCBI Taxonomy" id="1802492"/>
    <lineage>
        <taxon>Bacteria</taxon>
        <taxon>Candidatus Woeseibacteriota</taxon>
    </lineage>
</organism>
<dbReference type="EMBL" id="MGGE01000016">
    <property type="protein sequence ID" value="OGM21433.1"/>
    <property type="molecule type" value="Genomic_DNA"/>
</dbReference>
<dbReference type="GO" id="GO:0006282">
    <property type="term" value="P:regulation of DNA repair"/>
    <property type="evidence" value="ECO:0007669"/>
    <property type="project" value="UniProtKB-UniRule"/>
</dbReference>
<evidence type="ECO:0000256" key="4">
    <source>
        <dbReference type="ARBA" id="ARBA00022490"/>
    </source>
</evidence>
<keyword evidence="4 5" id="KW-0963">Cytoplasm</keyword>
<evidence type="ECO:0000256" key="3">
    <source>
        <dbReference type="ARBA" id="ARBA00018111"/>
    </source>
</evidence>
<name>A0A1F7Y294_9BACT</name>
<evidence type="ECO:0000256" key="1">
    <source>
        <dbReference type="ARBA" id="ARBA00004496"/>
    </source>
</evidence>
<comment type="similarity">
    <text evidence="2 5">Belongs to the RecX family.</text>
</comment>
<dbReference type="GO" id="GO:0005737">
    <property type="term" value="C:cytoplasm"/>
    <property type="evidence" value="ECO:0007669"/>
    <property type="project" value="UniProtKB-SubCell"/>
</dbReference>
<dbReference type="InterPro" id="IPR053925">
    <property type="entry name" value="RecX_HTH_3rd"/>
</dbReference>
<evidence type="ECO:0000259" key="6">
    <source>
        <dbReference type="Pfam" id="PF02631"/>
    </source>
</evidence>